<dbReference type="PANTHER" id="PTHR46438">
    <property type="entry name" value="ALPHA/BETA-HYDROLASES SUPERFAMILY PROTEIN"/>
    <property type="match status" value="1"/>
</dbReference>
<dbReference type="SUPFAM" id="SSF53474">
    <property type="entry name" value="alpha/beta-Hydrolases"/>
    <property type="match status" value="1"/>
</dbReference>
<dbReference type="RefSeq" id="WP_195809770.1">
    <property type="nucleotide sequence ID" value="NZ_CP064795.1"/>
</dbReference>
<dbReference type="Pfam" id="PF12697">
    <property type="entry name" value="Abhydrolase_6"/>
    <property type="match status" value="1"/>
</dbReference>
<keyword evidence="4" id="KW-1185">Reference proteome</keyword>
<gene>
    <name evidence="3" type="ORF">IT774_10635</name>
</gene>
<dbReference type="PANTHER" id="PTHR46438:SF2">
    <property type="entry name" value="ALPHA_BETA-HYDROLASES SUPERFAMILY PROTEIN"/>
    <property type="match status" value="1"/>
</dbReference>
<evidence type="ECO:0000256" key="1">
    <source>
        <dbReference type="SAM" id="SignalP"/>
    </source>
</evidence>
<feature type="domain" description="AB hydrolase-1" evidence="2">
    <location>
        <begin position="110"/>
        <end position="245"/>
    </location>
</feature>
<evidence type="ECO:0000313" key="4">
    <source>
        <dbReference type="Proteomes" id="UP000595095"/>
    </source>
</evidence>
<accession>A0A7S9DVD7</accession>
<organism evidence="3 4">
    <name type="scientific">Salinimonas marina</name>
    <dbReference type="NCBI Taxonomy" id="2785918"/>
    <lineage>
        <taxon>Bacteria</taxon>
        <taxon>Pseudomonadati</taxon>
        <taxon>Pseudomonadota</taxon>
        <taxon>Gammaproteobacteria</taxon>
        <taxon>Alteromonadales</taxon>
        <taxon>Alteromonadaceae</taxon>
        <taxon>Alteromonas/Salinimonas group</taxon>
        <taxon>Salinimonas</taxon>
    </lineage>
</organism>
<reference evidence="3 4" key="1">
    <citation type="submission" date="2020-11" db="EMBL/GenBank/DDBJ databases">
        <title>Complete genome sequence for Salinimonas sp. strain G2-b.</title>
        <authorList>
            <person name="Park S.-J."/>
        </authorList>
    </citation>
    <scope>NUCLEOTIDE SEQUENCE [LARGE SCALE GENOMIC DNA]</scope>
    <source>
        <strain evidence="3 4">G2-b</strain>
    </source>
</reference>
<evidence type="ECO:0000259" key="2">
    <source>
        <dbReference type="Pfam" id="PF12697"/>
    </source>
</evidence>
<keyword evidence="1" id="KW-0732">Signal</keyword>
<dbReference type="EMBL" id="CP064795">
    <property type="protein sequence ID" value="QPG04677.1"/>
    <property type="molecule type" value="Genomic_DNA"/>
</dbReference>
<dbReference type="Proteomes" id="UP000595095">
    <property type="component" value="Chromosome"/>
</dbReference>
<sequence length="332" mass="36199">MLKNTLAALFFALALFSGGCASYVAKQITSAKTQLVFEQNNATPPFTITRHRYCNEQFTYCLPYLSSKPSEPFTPSMFSASVAATTGQGEHWEKSIVVDKKWQNAFTGSVILLPGHGSSKDSWRPMMQYLNFLGFETIAVDLMGQGESKAPYGFGMQDARPLSHFIEQQTAANNGPLIIVGHSIGALTALETKQVSSVIDAAVLLAPMRQFEDATVAAAKTYRPFAALLMPDSVLRTGARQALTSAGVAPRRTDVVALAKSVEIPIMLVAGAQDTISNVDNDLLWQGVDVYRVVNKQDSHMSVITVDAGFHHHFTQWLQARVISRLPVKESS</sequence>
<evidence type="ECO:0000313" key="3">
    <source>
        <dbReference type="EMBL" id="QPG04677.1"/>
    </source>
</evidence>
<dbReference type="KEGG" id="smaa:IT774_10635"/>
<feature type="signal peptide" evidence="1">
    <location>
        <begin position="1"/>
        <end position="21"/>
    </location>
</feature>
<dbReference type="AlphaFoldDB" id="A0A7S9DVD7"/>
<name>A0A7S9DVD7_9ALTE</name>
<dbReference type="InterPro" id="IPR000073">
    <property type="entry name" value="AB_hydrolase_1"/>
</dbReference>
<dbReference type="PROSITE" id="PS51257">
    <property type="entry name" value="PROKAR_LIPOPROTEIN"/>
    <property type="match status" value="1"/>
</dbReference>
<protein>
    <submittedName>
        <fullName evidence="3">Alpha/beta hydrolase</fullName>
    </submittedName>
</protein>
<dbReference type="GO" id="GO:0016787">
    <property type="term" value="F:hydrolase activity"/>
    <property type="evidence" value="ECO:0007669"/>
    <property type="project" value="UniProtKB-KW"/>
</dbReference>
<proteinExistence type="predicted"/>
<dbReference type="InterPro" id="IPR029058">
    <property type="entry name" value="AB_hydrolase_fold"/>
</dbReference>
<feature type="chain" id="PRO_5032331174" evidence="1">
    <location>
        <begin position="22"/>
        <end position="332"/>
    </location>
</feature>
<dbReference type="Gene3D" id="3.40.50.1820">
    <property type="entry name" value="alpha/beta hydrolase"/>
    <property type="match status" value="1"/>
</dbReference>
<keyword evidence="3" id="KW-0378">Hydrolase</keyword>